<protein>
    <submittedName>
        <fullName evidence="2">Uncharacterized protein</fullName>
    </submittedName>
</protein>
<sequence>MFSRARRNSRIQAKQKPEISQEPLPTSPLGGSISLSTRSDSPALPSPLLPWADMNRPSSADGIRNRKSAFITGPPVLPPIRLSSAQNLMDNADTGSLQLDFTTSIPAVDSAADGTSVSSRKGKVRKQRSHEDSMRQRSTGSPSHAEPSQIAAASAITSAPIAPDATLRTASRTPSELKDTNTTMRTTAPDSSSLVGLDTSLRTTNPPTTNSKNVDASSRIRGSTLDDSENADRSLPIGNPTPSSLRAPDTFLTASPVLNSVRAPSTYRTASPAPSSPRTTGTFPTTSLAFNGVKVPDSLPLRERNSIVGNVATTYITQDPMFPRSAESSPLLPRFPPSTSSTTGRDSPDTQGRRALSGGDSDVEHKRKSRRVGKAVTGPTMILPPQSNDARDQAGSAKPSNIIYESPKMEANMFPTFHPPQPIQQSTPIMDRDFIDSRDRPYSQAKPRSLNNSGAPNFARPGYNANYNSSSPSLVAPAQTQQKPISPVGTPASLAATNSGSTIGISFESTSAAFPAPQLVSTRPKNAGAVSTVAGVQVPTHHTSGTRLQETGSISSKAERRRTKLLNPMALLSRRKSAVETTMPDEEGRRALSVAQARQKTVATVGIDKIPEDFDPRIKGKIVHDFSAPRSARTFGSPTSYTQDSPISPMLKVDLIPDNPYPANAEPSPVTPGARKNVHTPVFHEHFEHVPPVAQQSSTGGVGAERRENKDFLARFSQQSSASTVSQESAVLPPFARRSQILDPHQAAAWRDDDGSWSSGRDSGGGRSSTGPLEIARAACHPSQP</sequence>
<dbReference type="Proteomes" id="UP000503462">
    <property type="component" value="Chromosome 3"/>
</dbReference>
<evidence type="ECO:0000256" key="1">
    <source>
        <dbReference type="SAM" id="MobiDB-lite"/>
    </source>
</evidence>
<feature type="region of interest" description="Disordered" evidence="1">
    <location>
        <begin position="319"/>
        <end position="397"/>
    </location>
</feature>
<feature type="region of interest" description="Disordered" evidence="1">
    <location>
        <begin position="263"/>
        <end position="292"/>
    </location>
</feature>
<dbReference type="EMBL" id="CP051141">
    <property type="protein sequence ID" value="QIW99417.1"/>
    <property type="molecule type" value="Genomic_DNA"/>
</dbReference>
<reference evidence="2 3" key="1">
    <citation type="journal article" date="2016" name="Sci. Rep.">
        <title>Peltaster fructicola genome reveals evolution from an invasive phytopathogen to an ectophytic parasite.</title>
        <authorList>
            <person name="Xu C."/>
            <person name="Chen H."/>
            <person name="Gleason M.L."/>
            <person name="Xu J.R."/>
            <person name="Liu H."/>
            <person name="Zhang R."/>
            <person name="Sun G."/>
        </authorList>
    </citation>
    <scope>NUCLEOTIDE SEQUENCE [LARGE SCALE GENOMIC DNA]</scope>
    <source>
        <strain evidence="2 3">LNHT1506</strain>
    </source>
</reference>
<feature type="region of interest" description="Disordered" evidence="1">
    <location>
        <begin position="1"/>
        <end position="80"/>
    </location>
</feature>
<feature type="compositionally biased region" description="Polar residues" evidence="1">
    <location>
        <begin position="168"/>
        <end position="216"/>
    </location>
</feature>
<dbReference type="OrthoDB" id="5408302at2759"/>
<dbReference type="AlphaFoldDB" id="A0A6H0XXV0"/>
<feature type="compositionally biased region" description="Polar residues" evidence="1">
    <location>
        <begin position="465"/>
        <end position="484"/>
    </location>
</feature>
<feature type="region of interest" description="Disordered" evidence="1">
    <location>
        <begin position="736"/>
        <end position="785"/>
    </location>
</feature>
<gene>
    <name evidence="2" type="ORF">AMS68_004935</name>
</gene>
<feature type="compositionally biased region" description="Low complexity" evidence="1">
    <location>
        <begin position="147"/>
        <end position="165"/>
    </location>
</feature>
<evidence type="ECO:0000313" key="3">
    <source>
        <dbReference type="Proteomes" id="UP000503462"/>
    </source>
</evidence>
<feature type="region of interest" description="Disordered" evidence="1">
    <location>
        <begin position="106"/>
        <end position="249"/>
    </location>
</feature>
<proteinExistence type="predicted"/>
<evidence type="ECO:0000313" key="2">
    <source>
        <dbReference type="EMBL" id="QIW99417.1"/>
    </source>
</evidence>
<accession>A0A6H0XXV0</accession>
<name>A0A6H0XXV0_9PEZI</name>
<keyword evidence="3" id="KW-1185">Reference proteome</keyword>
<organism evidence="2 3">
    <name type="scientific">Peltaster fructicola</name>
    <dbReference type="NCBI Taxonomy" id="286661"/>
    <lineage>
        <taxon>Eukaryota</taxon>
        <taxon>Fungi</taxon>
        <taxon>Dikarya</taxon>
        <taxon>Ascomycota</taxon>
        <taxon>Pezizomycotina</taxon>
        <taxon>Dothideomycetes</taxon>
        <taxon>Dothideomycetes incertae sedis</taxon>
        <taxon>Peltaster</taxon>
    </lineage>
</organism>
<feature type="region of interest" description="Disordered" evidence="1">
    <location>
        <begin position="439"/>
        <end position="493"/>
    </location>
</feature>
<feature type="compositionally biased region" description="Polar residues" evidence="1">
    <location>
        <begin position="263"/>
        <end position="289"/>
    </location>
</feature>